<evidence type="ECO:0000256" key="5">
    <source>
        <dbReference type="SAM" id="MobiDB-lite"/>
    </source>
</evidence>
<evidence type="ECO:0000256" key="2">
    <source>
        <dbReference type="ARBA" id="ARBA00023239"/>
    </source>
</evidence>
<feature type="binding site" evidence="4">
    <location>
        <position position="283"/>
    </location>
    <ligand>
        <name>substrate</name>
    </ligand>
</feature>
<dbReference type="PANTHER" id="PTHR12935:SF0">
    <property type="entry name" value="GAMMA-GLUTAMYLCYCLOTRANSFERASE"/>
    <property type="match status" value="1"/>
</dbReference>
<keyword evidence="2" id="KW-0456">Lyase</keyword>
<evidence type="ECO:0000313" key="7">
    <source>
        <dbReference type="Proteomes" id="UP000481858"/>
    </source>
</evidence>
<reference evidence="6 7" key="1">
    <citation type="submission" date="2019-12" db="EMBL/GenBank/DDBJ databases">
        <title>Draft genome sequence of the ascomycete Xylaria multiplex DSM 110363.</title>
        <authorList>
            <person name="Buettner E."/>
            <person name="Kellner H."/>
        </authorList>
    </citation>
    <scope>NUCLEOTIDE SEQUENCE [LARGE SCALE GENOMIC DNA]</scope>
    <source>
        <strain evidence="6 7">DSM 110363</strain>
    </source>
</reference>
<evidence type="ECO:0000313" key="6">
    <source>
        <dbReference type="EMBL" id="KAF2968977.1"/>
    </source>
</evidence>
<feature type="binding site" evidence="4">
    <location>
        <begin position="80"/>
        <end position="85"/>
    </location>
    <ligand>
        <name>substrate</name>
    </ligand>
</feature>
<dbReference type="AlphaFoldDB" id="A0A7C8N871"/>
<evidence type="ECO:0000256" key="3">
    <source>
        <dbReference type="PIRSR" id="PIRSR617939-1"/>
    </source>
</evidence>
<evidence type="ECO:0000256" key="4">
    <source>
        <dbReference type="PIRSR" id="PIRSR617939-2"/>
    </source>
</evidence>
<dbReference type="EMBL" id="WUBL01000043">
    <property type="protein sequence ID" value="KAF2968977.1"/>
    <property type="molecule type" value="Genomic_DNA"/>
</dbReference>
<evidence type="ECO:0000256" key="1">
    <source>
        <dbReference type="ARBA" id="ARBA00012346"/>
    </source>
</evidence>
<proteinExistence type="predicted"/>
<feature type="region of interest" description="Disordered" evidence="5">
    <location>
        <begin position="225"/>
        <end position="259"/>
    </location>
</feature>
<comment type="caution">
    <text evidence="6">The sequence shown here is derived from an EMBL/GenBank/DDBJ whole genome shotgun (WGS) entry which is preliminary data.</text>
</comment>
<dbReference type="OrthoDB" id="2017317at2759"/>
<organism evidence="6 7">
    <name type="scientific">Xylaria multiplex</name>
    <dbReference type="NCBI Taxonomy" id="323545"/>
    <lineage>
        <taxon>Eukaryota</taxon>
        <taxon>Fungi</taxon>
        <taxon>Dikarya</taxon>
        <taxon>Ascomycota</taxon>
        <taxon>Pezizomycotina</taxon>
        <taxon>Sordariomycetes</taxon>
        <taxon>Xylariomycetidae</taxon>
        <taxon>Xylariales</taxon>
        <taxon>Xylariaceae</taxon>
        <taxon>Xylaria</taxon>
    </lineage>
</organism>
<keyword evidence="7" id="KW-1185">Reference proteome</keyword>
<feature type="active site" description="Proton acceptor" evidence="3">
    <location>
        <position position="183"/>
    </location>
</feature>
<accession>A0A7C8N871</accession>
<dbReference type="GO" id="GO:0003839">
    <property type="term" value="F:gamma-glutamylcyclotransferase activity"/>
    <property type="evidence" value="ECO:0007669"/>
    <property type="project" value="UniProtKB-EC"/>
</dbReference>
<gene>
    <name evidence="6" type="ORF">GQX73_g4610</name>
</gene>
<dbReference type="Gene3D" id="3.10.490.10">
    <property type="entry name" value="Gamma-glutamyl cyclotransferase-like"/>
    <property type="match status" value="1"/>
</dbReference>
<feature type="compositionally biased region" description="Acidic residues" evidence="5">
    <location>
        <begin position="238"/>
        <end position="252"/>
    </location>
</feature>
<sequence>MSEQPDTRVEEARDVHSVPVREQGQCALRRFWNSPSWFRRAPPPKSYPPISSIPTTSPERLALASADNASPDTSAKTILYLAYGSNLCAQTFLGFRGIRPISQINVSAPAFDLAFDLPGIPYAEPCFANTRPRKIPKPPIPGNPPKFPPPPYSAASRPTWSKGVYGVVYEVTPEDYATIIKTEGGGRGYHDVLTPCFELPPALHVPEKPPFPDLPKPFLAHTLYAPTVPDLPDSPANQDEESSDDNSDDDGGDKDPRKQPWLHRLFLPTHRPDPDYAQASARYLKLIRDGAREHALPDDYRAYLAQLQPYTITSVSQQIGRFLFLFAALPGMLVVMGLGRLLADDLGRAPRWFGAATTAWMNVLWAAYDGVFKPLFGDGERTVPKEPEQRRKAKVVIRTDGSRSEKNRLLSDW</sequence>
<dbReference type="EC" id="4.3.2.9" evidence="1"/>
<feature type="compositionally biased region" description="Basic and acidic residues" evidence="5">
    <location>
        <begin position="400"/>
        <end position="413"/>
    </location>
</feature>
<dbReference type="InterPro" id="IPR017939">
    <property type="entry name" value="G-Glutamylcylcotransferase"/>
</dbReference>
<name>A0A7C8N871_9PEZI</name>
<dbReference type="InParanoid" id="A0A7C8N871"/>
<protein>
    <recommendedName>
        <fullName evidence="1">gamma-glutamylcyclotransferase</fullName>
        <ecNumber evidence="1">4.3.2.9</ecNumber>
    </recommendedName>
</protein>
<dbReference type="Proteomes" id="UP000481858">
    <property type="component" value="Unassembled WGS sequence"/>
</dbReference>
<dbReference type="PANTHER" id="PTHR12935">
    <property type="entry name" value="GAMMA-GLUTAMYLCYCLOTRANSFERASE"/>
    <property type="match status" value="1"/>
</dbReference>
<feature type="region of interest" description="Disordered" evidence="5">
    <location>
        <begin position="383"/>
        <end position="413"/>
    </location>
</feature>